<dbReference type="Proteomes" id="UP000070501">
    <property type="component" value="Unassembled WGS sequence"/>
</dbReference>
<protein>
    <submittedName>
        <fullName evidence="2">Uncharacterized protein</fullName>
    </submittedName>
</protein>
<dbReference type="InParanoid" id="A0A136IN04"/>
<accession>A0A136IN04</accession>
<evidence type="ECO:0000313" key="2">
    <source>
        <dbReference type="EMBL" id="KXJ86029.1"/>
    </source>
</evidence>
<keyword evidence="1" id="KW-0472">Membrane</keyword>
<name>A0A136IN04_9PEZI</name>
<sequence>MGQASSSVLIYPFNAQSQQEQNIPFSEWITLFTVSLAPLIAHIAAGTPHPSILSSQYCQRPSWHDSICLYNPTSILWRYAAIADRRIRARDWGVADLAASNALFWTGTPRNTTTTIGGWNGTEAMITASIPYCTALPLHAHAELLSWETVKTAIITLQGVQALYVLAGGVGRSSSVEGANTGLQDAVDNAFFPFTLIGLFRLTAAYWLTSTGFGYAARDEVWMELAASRQPTRPGHDQLNQGPAAPDRFRPTSYVPSILFRTTYLLFMLAVWALALLKGTPLVGDTFRRSVTTLLNGSFYIFFMTVSCGVYVYYSMVPARHTGRGGSADGAGIRSTVLPCMGRLWYKCYTVVVFAWMAAMFVVACCETVRMPCGRYTSLGREFWGGRTDCGLR</sequence>
<dbReference type="AlphaFoldDB" id="A0A136IN04"/>
<keyword evidence="1" id="KW-1133">Transmembrane helix</keyword>
<keyword evidence="3" id="KW-1185">Reference proteome</keyword>
<keyword evidence="1" id="KW-0812">Transmembrane</keyword>
<feature type="transmembrane region" description="Helical" evidence="1">
    <location>
        <begin position="344"/>
        <end position="364"/>
    </location>
</feature>
<gene>
    <name evidence="2" type="ORF">Micbo1qcDRAFT_219873</name>
</gene>
<feature type="transmembrane region" description="Helical" evidence="1">
    <location>
        <begin position="258"/>
        <end position="277"/>
    </location>
</feature>
<evidence type="ECO:0000256" key="1">
    <source>
        <dbReference type="SAM" id="Phobius"/>
    </source>
</evidence>
<reference evidence="3" key="1">
    <citation type="submission" date="2016-02" db="EMBL/GenBank/DDBJ databases">
        <title>Draft genome sequence of Microdochium bolleyi, a fungal endophyte of beachgrass.</title>
        <authorList>
            <consortium name="DOE Joint Genome Institute"/>
            <person name="David A.S."/>
            <person name="May G."/>
            <person name="Haridas S."/>
            <person name="Lim J."/>
            <person name="Wang M."/>
            <person name="Labutti K."/>
            <person name="Lipzen A."/>
            <person name="Barry K."/>
            <person name="Grigoriev I.V."/>
        </authorList>
    </citation>
    <scope>NUCLEOTIDE SEQUENCE [LARGE SCALE GENOMIC DNA]</scope>
    <source>
        <strain evidence="3">J235TASD1</strain>
    </source>
</reference>
<proteinExistence type="predicted"/>
<organism evidence="2 3">
    <name type="scientific">Microdochium bolleyi</name>
    <dbReference type="NCBI Taxonomy" id="196109"/>
    <lineage>
        <taxon>Eukaryota</taxon>
        <taxon>Fungi</taxon>
        <taxon>Dikarya</taxon>
        <taxon>Ascomycota</taxon>
        <taxon>Pezizomycotina</taxon>
        <taxon>Sordariomycetes</taxon>
        <taxon>Xylariomycetidae</taxon>
        <taxon>Xylariales</taxon>
        <taxon>Microdochiaceae</taxon>
        <taxon>Microdochium</taxon>
    </lineage>
</organism>
<feature type="transmembrane region" description="Helical" evidence="1">
    <location>
        <begin position="297"/>
        <end position="314"/>
    </location>
</feature>
<dbReference type="EMBL" id="KQ964271">
    <property type="protein sequence ID" value="KXJ86029.1"/>
    <property type="molecule type" value="Genomic_DNA"/>
</dbReference>
<evidence type="ECO:0000313" key="3">
    <source>
        <dbReference type="Proteomes" id="UP000070501"/>
    </source>
</evidence>
<dbReference type="OrthoDB" id="4586224at2759"/>